<protein>
    <recommendedName>
        <fullName evidence="4">Peptidoglycan hydrolase</fullName>
    </recommendedName>
</protein>
<evidence type="ECO:0000259" key="6">
    <source>
        <dbReference type="PROSITE" id="PS51782"/>
    </source>
</evidence>
<evidence type="ECO:0000313" key="8">
    <source>
        <dbReference type="Proteomes" id="UP000036958"/>
    </source>
</evidence>
<keyword evidence="3 7" id="KW-0378">Hydrolase</keyword>
<dbReference type="PROSITE" id="PS51782">
    <property type="entry name" value="LYSM"/>
    <property type="match status" value="1"/>
</dbReference>
<evidence type="ECO:0000256" key="1">
    <source>
        <dbReference type="ARBA" id="ARBA00022529"/>
    </source>
</evidence>
<evidence type="ECO:0000256" key="4">
    <source>
        <dbReference type="ARBA" id="ARBA00032108"/>
    </source>
</evidence>
<dbReference type="InterPro" id="IPR036779">
    <property type="entry name" value="LysM_dom_sf"/>
</dbReference>
<keyword evidence="2" id="KW-0081">Bacteriolytic enzyme</keyword>
<accession>A0A0L8V720</accession>
<dbReference type="CDD" id="cd00118">
    <property type="entry name" value="LysM"/>
    <property type="match status" value="2"/>
</dbReference>
<organism evidence="7 8">
    <name type="scientific">Sunxiuqinia dokdonensis</name>
    <dbReference type="NCBI Taxonomy" id="1409788"/>
    <lineage>
        <taxon>Bacteria</taxon>
        <taxon>Pseudomonadati</taxon>
        <taxon>Bacteroidota</taxon>
        <taxon>Bacteroidia</taxon>
        <taxon>Marinilabiliales</taxon>
        <taxon>Prolixibacteraceae</taxon>
        <taxon>Sunxiuqinia</taxon>
    </lineage>
</organism>
<dbReference type="GO" id="GO:0042742">
    <property type="term" value="P:defense response to bacterium"/>
    <property type="evidence" value="ECO:0007669"/>
    <property type="project" value="UniProtKB-KW"/>
</dbReference>
<dbReference type="PANTHER" id="PTHR33308">
    <property type="entry name" value="PEPTIDOGLYCAN HYDROLASE FLGJ"/>
    <property type="match status" value="1"/>
</dbReference>
<feature type="region of interest" description="Disordered" evidence="5">
    <location>
        <begin position="292"/>
        <end position="313"/>
    </location>
</feature>
<evidence type="ECO:0000313" key="7">
    <source>
        <dbReference type="EMBL" id="KOH44012.1"/>
    </source>
</evidence>
<dbReference type="SMART" id="SM00047">
    <property type="entry name" value="LYZ2"/>
    <property type="match status" value="1"/>
</dbReference>
<dbReference type="InterPro" id="IPR051056">
    <property type="entry name" value="Glycosyl_Hydrolase_73"/>
</dbReference>
<dbReference type="InterPro" id="IPR018392">
    <property type="entry name" value="LysM"/>
</dbReference>
<dbReference type="GO" id="GO:0031640">
    <property type="term" value="P:killing of cells of another organism"/>
    <property type="evidence" value="ECO:0007669"/>
    <property type="project" value="UniProtKB-KW"/>
</dbReference>
<evidence type="ECO:0000256" key="3">
    <source>
        <dbReference type="ARBA" id="ARBA00022801"/>
    </source>
</evidence>
<dbReference type="AlphaFoldDB" id="A0A0L8V720"/>
<dbReference type="Gene3D" id="1.10.530.10">
    <property type="match status" value="1"/>
</dbReference>
<dbReference type="SMART" id="SM00257">
    <property type="entry name" value="LysM"/>
    <property type="match status" value="2"/>
</dbReference>
<sequence>MIRKTSLSIFFLIFVLVGFSQRINTREEYIKQYAELAVSEMIRSGVPASITLAQACLESGNGNSTLSRKSNNHFGIKCKSTWNGKRVYHDDDEKGECFRRYNSVEESFIDHSDFLMLNPRYASLFQLKLTDYKGWARGLKKAGYATNPHYANHLIRIIEDHKLYLYDEGLDQSQIARIQQSHKPADGRSLINPYQTRKVVMRNGLKSIVVKEGDTFQRIAQEFDMKEWEIYAYNDYEKGHQPRVNEILYVEPKRRKAEKNHQIHRFEADDTMHFLSQRYGVKLNRLYRLNRMKPGERPEPGTSIYLRKKKPRN</sequence>
<keyword evidence="8" id="KW-1185">Reference proteome</keyword>
<comment type="caution">
    <text evidence="7">The sequence shown here is derived from an EMBL/GenBank/DDBJ whole genome shotgun (WGS) entry which is preliminary data.</text>
</comment>
<name>A0A0L8V720_9BACT</name>
<dbReference type="SUPFAM" id="SSF54106">
    <property type="entry name" value="LysM domain"/>
    <property type="match status" value="1"/>
</dbReference>
<dbReference type="STRING" id="1409788.NC99_31630"/>
<keyword evidence="1" id="KW-0929">Antimicrobial</keyword>
<dbReference type="PATRIC" id="fig|1409788.3.peg.3246"/>
<dbReference type="Pfam" id="PF01832">
    <property type="entry name" value="Glucosaminidase"/>
    <property type="match status" value="1"/>
</dbReference>
<proteinExistence type="predicted"/>
<dbReference type="Gene3D" id="3.10.350.10">
    <property type="entry name" value="LysM domain"/>
    <property type="match status" value="2"/>
</dbReference>
<evidence type="ECO:0000256" key="5">
    <source>
        <dbReference type="SAM" id="MobiDB-lite"/>
    </source>
</evidence>
<dbReference type="InterPro" id="IPR002901">
    <property type="entry name" value="MGlyc_endo_b_GlcNAc-like_dom"/>
</dbReference>
<dbReference type="OrthoDB" id="977752at2"/>
<dbReference type="Pfam" id="PF01476">
    <property type="entry name" value="LysM"/>
    <property type="match status" value="2"/>
</dbReference>
<reference evidence="8" key="1">
    <citation type="submission" date="2015-07" db="EMBL/GenBank/DDBJ databases">
        <title>Genome sequencing of Sunxiuqinia dokdonensis strain SK.</title>
        <authorList>
            <person name="Ahn S."/>
            <person name="Kim B.-C."/>
        </authorList>
    </citation>
    <scope>NUCLEOTIDE SEQUENCE [LARGE SCALE GENOMIC DNA]</scope>
    <source>
        <strain evidence="8">SK</strain>
    </source>
</reference>
<feature type="domain" description="LysM" evidence="6">
    <location>
        <begin position="262"/>
        <end position="306"/>
    </location>
</feature>
<evidence type="ECO:0000256" key="2">
    <source>
        <dbReference type="ARBA" id="ARBA00022638"/>
    </source>
</evidence>
<dbReference type="Proteomes" id="UP000036958">
    <property type="component" value="Unassembled WGS sequence"/>
</dbReference>
<dbReference type="RefSeq" id="WP_053185054.1">
    <property type="nucleotide sequence ID" value="NZ_LGIA01000172.1"/>
</dbReference>
<dbReference type="GO" id="GO:0004040">
    <property type="term" value="F:amidase activity"/>
    <property type="evidence" value="ECO:0007669"/>
    <property type="project" value="InterPro"/>
</dbReference>
<dbReference type="PANTHER" id="PTHR33308:SF9">
    <property type="entry name" value="PEPTIDOGLYCAN HYDROLASE FLGJ"/>
    <property type="match status" value="1"/>
</dbReference>
<gene>
    <name evidence="7" type="ORF">NC99_31630</name>
</gene>
<dbReference type="EMBL" id="LGIA01000172">
    <property type="protein sequence ID" value="KOH44012.1"/>
    <property type="molecule type" value="Genomic_DNA"/>
</dbReference>